<dbReference type="Proteomes" id="UP001195483">
    <property type="component" value="Unassembled WGS sequence"/>
</dbReference>
<evidence type="ECO:0000313" key="4">
    <source>
        <dbReference type="EMBL" id="KAK3588366.1"/>
    </source>
</evidence>
<dbReference type="Gene3D" id="1.10.238.10">
    <property type="entry name" value="EF-hand"/>
    <property type="match status" value="1"/>
</dbReference>
<accession>A0AAE0SAL6</accession>
<gene>
    <name evidence="4" type="ORF">CHS0354_005631</name>
</gene>
<evidence type="ECO:0000256" key="2">
    <source>
        <dbReference type="SAM" id="SignalP"/>
    </source>
</evidence>
<reference evidence="4" key="3">
    <citation type="submission" date="2023-05" db="EMBL/GenBank/DDBJ databases">
        <authorList>
            <person name="Smith C.H."/>
        </authorList>
    </citation>
    <scope>NUCLEOTIDE SEQUENCE</scope>
    <source>
        <strain evidence="4">CHS0354</strain>
        <tissue evidence="4">Mantle</tissue>
    </source>
</reference>
<keyword evidence="2" id="KW-0732">Signal</keyword>
<dbReference type="InterPro" id="IPR002048">
    <property type="entry name" value="EF_hand_dom"/>
</dbReference>
<feature type="chain" id="PRO_5042263320" description="EF-hand domain-containing protein" evidence="2">
    <location>
        <begin position="19"/>
        <end position="147"/>
    </location>
</feature>
<dbReference type="SUPFAM" id="SSF47473">
    <property type="entry name" value="EF-hand"/>
    <property type="match status" value="1"/>
</dbReference>
<organism evidence="4 5">
    <name type="scientific">Potamilus streckersoni</name>
    <dbReference type="NCBI Taxonomy" id="2493646"/>
    <lineage>
        <taxon>Eukaryota</taxon>
        <taxon>Metazoa</taxon>
        <taxon>Spiralia</taxon>
        <taxon>Lophotrochozoa</taxon>
        <taxon>Mollusca</taxon>
        <taxon>Bivalvia</taxon>
        <taxon>Autobranchia</taxon>
        <taxon>Heteroconchia</taxon>
        <taxon>Palaeoheterodonta</taxon>
        <taxon>Unionida</taxon>
        <taxon>Unionoidea</taxon>
        <taxon>Unionidae</taxon>
        <taxon>Ambleminae</taxon>
        <taxon>Lampsilini</taxon>
        <taxon>Potamilus</taxon>
    </lineage>
</organism>
<feature type="domain" description="EF-hand" evidence="3">
    <location>
        <begin position="112"/>
        <end position="147"/>
    </location>
</feature>
<proteinExistence type="predicted"/>
<protein>
    <recommendedName>
        <fullName evidence="3">EF-hand domain-containing protein</fullName>
    </recommendedName>
</protein>
<evidence type="ECO:0000259" key="3">
    <source>
        <dbReference type="PROSITE" id="PS50222"/>
    </source>
</evidence>
<dbReference type="PROSITE" id="PS50222">
    <property type="entry name" value="EF_HAND_2"/>
    <property type="match status" value="2"/>
</dbReference>
<sequence>MKLVTLLLTCAMMHGVRCVPLHGHGHGMSHENVTLFNNPTALELFHLADVNHDHNLTIAELHQTFLTFDINKDHIVREDEFLAMFLSRNLGTLLLGSTLFNNLDVNDDFMITEEIDLPFIMHFFDRDADGHVSELEFEVQWMKISLS</sequence>
<dbReference type="GO" id="GO:0005509">
    <property type="term" value="F:calcium ion binding"/>
    <property type="evidence" value="ECO:0007669"/>
    <property type="project" value="InterPro"/>
</dbReference>
<dbReference type="InterPro" id="IPR018247">
    <property type="entry name" value="EF_Hand_1_Ca_BS"/>
</dbReference>
<dbReference type="EMBL" id="JAEAOA010000396">
    <property type="protein sequence ID" value="KAK3588366.1"/>
    <property type="molecule type" value="Genomic_DNA"/>
</dbReference>
<feature type="domain" description="EF-hand" evidence="3">
    <location>
        <begin position="56"/>
        <end position="91"/>
    </location>
</feature>
<dbReference type="PROSITE" id="PS00018">
    <property type="entry name" value="EF_HAND_1"/>
    <property type="match status" value="1"/>
</dbReference>
<evidence type="ECO:0000313" key="5">
    <source>
        <dbReference type="Proteomes" id="UP001195483"/>
    </source>
</evidence>
<name>A0AAE0SAL6_9BIVA</name>
<dbReference type="AlphaFoldDB" id="A0AAE0SAL6"/>
<comment type="caution">
    <text evidence="4">The sequence shown here is derived from an EMBL/GenBank/DDBJ whole genome shotgun (WGS) entry which is preliminary data.</text>
</comment>
<dbReference type="InterPro" id="IPR011992">
    <property type="entry name" value="EF-hand-dom_pair"/>
</dbReference>
<reference evidence="4" key="1">
    <citation type="journal article" date="2021" name="Genome Biol. Evol.">
        <title>A High-Quality Reference Genome for a Parasitic Bivalve with Doubly Uniparental Inheritance (Bivalvia: Unionida).</title>
        <authorList>
            <person name="Smith C.H."/>
        </authorList>
    </citation>
    <scope>NUCLEOTIDE SEQUENCE</scope>
    <source>
        <strain evidence="4">CHS0354</strain>
    </source>
</reference>
<feature type="signal peptide" evidence="2">
    <location>
        <begin position="1"/>
        <end position="18"/>
    </location>
</feature>
<keyword evidence="1" id="KW-0106">Calcium</keyword>
<evidence type="ECO:0000256" key="1">
    <source>
        <dbReference type="ARBA" id="ARBA00022837"/>
    </source>
</evidence>
<keyword evidence="5" id="KW-1185">Reference proteome</keyword>
<reference evidence="4" key="2">
    <citation type="journal article" date="2021" name="Genome Biol. Evol.">
        <title>Developing a high-quality reference genome for a parasitic bivalve with doubly uniparental inheritance (Bivalvia: Unionida).</title>
        <authorList>
            <person name="Smith C.H."/>
        </authorList>
    </citation>
    <scope>NUCLEOTIDE SEQUENCE</scope>
    <source>
        <strain evidence="4">CHS0354</strain>
        <tissue evidence="4">Mantle</tissue>
    </source>
</reference>